<evidence type="ECO:0000256" key="7">
    <source>
        <dbReference type="ARBA" id="ARBA00049790"/>
    </source>
</evidence>
<sequence length="260" mass="29264">MVTMCTRRSTSPLHGTMIVSKRFRKTFASKTGPGSGVTLGQLTLIRYFHQRYHLFERYDEGVLLTDDAWFGVTPEYIARTIATHVGNAAGSEKMTIVDAFAGVGGNAIAFALSGRWERVFAIEKDPETLKCAKHNAEIYGVGNKIWWIEGDCLDIVPKRFPNMKETVVFASPPWGGVSYRHQPVFDLETMQPYGLKELYRTLSRCSKELVLYLPRTSDLNQVARYAPDGTKTLVAHYCLRGASKVRHTSSFVDFWVLALN</sequence>
<dbReference type="InterPro" id="IPR029063">
    <property type="entry name" value="SAM-dependent_MTases_sf"/>
</dbReference>
<keyword evidence="8" id="KW-0808">Transferase</keyword>
<evidence type="ECO:0000256" key="3">
    <source>
        <dbReference type="ARBA" id="ARBA00047418"/>
    </source>
</evidence>
<evidence type="ECO:0000313" key="8">
    <source>
        <dbReference type="EMBL" id="KAK8164460.1"/>
    </source>
</evidence>
<keyword evidence="8" id="KW-0489">Methyltransferase</keyword>
<comment type="catalytic activity">
    <reaction evidence="5">
        <text>a 5'-end (N(2),N(7)-dimethyl 5'-triphosphoguanosine)-ribonucleoside in snRNA + S-adenosyl-L-methionine = a 5'-end (N(2),N(2),N(7)-trimethyl 5'-triphosphoguanosine)-ribonucleoside in snRNA + S-adenosyl-L-homocysteine + H(+)</text>
        <dbReference type="Rhea" id="RHEA:78479"/>
        <dbReference type="Rhea" id="RHEA-COMP:19087"/>
        <dbReference type="Rhea" id="RHEA-COMP:19089"/>
        <dbReference type="ChEBI" id="CHEBI:15378"/>
        <dbReference type="ChEBI" id="CHEBI:57856"/>
        <dbReference type="ChEBI" id="CHEBI:59789"/>
        <dbReference type="ChEBI" id="CHEBI:167623"/>
        <dbReference type="ChEBI" id="CHEBI:172880"/>
    </reaction>
    <physiologicalReaction direction="left-to-right" evidence="5">
        <dbReference type="Rhea" id="RHEA:78480"/>
    </physiologicalReaction>
</comment>
<proteinExistence type="inferred from homology"/>
<gene>
    <name evidence="8" type="ORF">IWX90DRAFT_260876</name>
</gene>
<evidence type="ECO:0000256" key="5">
    <source>
        <dbReference type="ARBA" id="ARBA00048763"/>
    </source>
</evidence>
<evidence type="ECO:0000256" key="6">
    <source>
        <dbReference type="ARBA" id="ARBA00049075"/>
    </source>
</evidence>
<evidence type="ECO:0000256" key="2">
    <source>
        <dbReference type="ARBA" id="ARBA00025783"/>
    </source>
</evidence>
<evidence type="ECO:0000256" key="4">
    <source>
        <dbReference type="ARBA" id="ARBA00048740"/>
    </source>
</evidence>
<name>A0ABR1XSF1_9PEZI</name>
<dbReference type="Gene3D" id="3.40.50.150">
    <property type="entry name" value="Vaccinia Virus protein VP39"/>
    <property type="match status" value="1"/>
</dbReference>
<dbReference type="EMBL" id="JBBWUH010000006">
    <property type="protein sequence ID" value="KAK8164460.1"/>
    <property type="molecule type" value="Genomic_DNA"/>
</dbReference>
<comment type="caution">
    <text evidence="8">The sequence shown here is derived from an EMBL/GenBank/DDBJ whole genome shotgun (WGS) entry which is preliminary data.</text>
</comment>
<keyword evidence="9" id="KW-1185">Reference proteome</keyword>
<evidence type="ECO:0000256" key="1">
    <source>
        <dbReference type="ARBA" id="ARBA00018517"/>
    </source>
</evidence>
<dbReference type="InterPro" id="IPR019012">
    <property type="entry name" value="RNA_cap_Gua-N2-MeTrfase"/>
</dbReference>
<comment type="catalytic activity">
    <reaction evidence="3">
        <text>a 5'-end (N(2),N(7)-dimethyl 5'-triphosphoguanosine)-ribonucleoside in snoRNA + S-adenosyl-L-methionine = a 5'-end (N(2),N(2),N(7)-trimethyl 5'-triphosphoguanosine)-ribonucleoside in snoRNA + S-adenosyl-L-homocysteine + H(+)</text>
        <dbReference type="Rhea" id="RHEA:78507"/>
        <dbReference type="Rhea" id="RHEA-COMP:19088"/>
        <dbReference type="Rhea" id="RHEA-COMP:19090"/>
        <dbReference type="ChEBI" id="CHEBI:15378"/>
        <dbReference type="ChEBI" id="CHEBI:57856"/>
        <dbReference type="ChEBI" id="CHEBI:59789"/>
        <dbReference type="ChEBI" id="CHEBI:167623"/>
        <dbReference type="ChEBI" id="CHEBI:172880"/>
    </reaction>
    <physiologicalReaction direction="left-to-right" evidence="3">
        <dbReference type="Rhea" id="RHEA:78508"/>
    </physiologicalReaction>
</comment>
<reference evidence="8 9" key="1">
    <citation type="journal article" date="2022" name="G3 (Bethesda)">
        <title>Enemy or ally: a genomic approach to elucidate the lifestyle of Phyllosticta citrichinaensis.</title>
        <authorList>
            <person name="Buijs V.A."/>
            <person name="Groenewald J.Z."/>
            <person name="Haridas S."/>
            <person name="LaButti K.M."/>
            <person name="Lipzen A."/>
            <person name="Martin F.M."/>
            <person name="Barry K."/>
            <person name="Grigoriev I.V."/>
            <person name="Crous P.W."/>
            <person name="Seidl M.F."/>
        </authorList>
    </citation>
    <scope>NUCLEOTIDE SEQUENCE [LARGE SCALE GENOMIC DNA]</scope>
    <source>
        <strain evidence="8 9">CBS 129764</strain>
    </source>
</reference>
<dbReference type="SUPFAM" id="SSF53335">
    <property type="entry name" value="S-adenosyl-L-methionine-dependent methyltransferases"/>
    <property type="match status" value="1"/>
</dbReference>
<dbReference type="Proteomes" id="UP001456524">
    <property type="component" value="Unassembled WGS sequence"/>
</dbReference>
<dbReference type="PANTHER" id="PTHR14741">
    <property type="entry name" value="S-ADENOSYLMETHIONINE-DEPENDENT METHYLTRANSFERASE RELATED"/>
    <property type="match status" value="1"/>
</dbReference>
<dbReference type="Pfam" id="PF09445">
    <property type="entry name" value="Methyltransf_15"/>
    <property type="match status" value="1"/>
</dbReference>
<dbReference type="GO" id="GO:0008168">
    <property type="term" value="F:methyltransferase activity"/>
    <property type="evidence" value="ECO:0007669"/>
    <property type="project" value="UniProtKB-KW"/>
</dbReference>
<organism evidence="8 9">
    <name type="scientific">Phyllosticta citrichinensis</name>
    <dbReference type="NCBI Taxonomy" id="1130410"/>
    <lineage>
        <taxon>Eukaryota</taxon>
        <taxon>Fungi</taxon>
        <taxon>Dikarya</taxon>
        <taxon>Ascomycota</taxon>
        <taxon>Pezizomycotina</taxon>
        <taxon>Dothideomycetes</taxon>
        <taxon>Dothideomycetes incertae sedis</taxon>
        <taxon>Botryosphaeriales</taxon>
        <taxon>Phyllostictaceae</taxon>
        <taxon>Phyllosticta</taxon>
    </lineage>
</organism>
<comment type="catalytic activity">
    <reaction evidence="4">
        <text>a 5'-end (N(7)-methyl 5'-triphosphoguanosine)-ribonucleoside in snoRNA + S-adenosyl-L-methionine = a 5'-end (N(2),N(7)-dimethyl 5'-triphosphoguanosine)-ribonucleoside in snoRNA + S-adenosyl-L-homocysteine + H(+)</text>
        <dbReference type="Rhea" id="RHEA:78475"/>
        <dbReference type="Rhea" id="RHEA-COMP:19086"/>
        <dbReference type="Rhea" id="RHEA-COMP:19088"/>
        <dbReference type="ChEBI" id="CHEBI:15378"/>
        <dbReference type="ChEBI" id="CHEBI:57856"/>
        <dbReference type="ChEBI" id="CHEBI:59789"/>
        <dbReference type="ChEBI" id="CHEBI:156461"/>
        <dbReference type="ChEBI" id="CHEBI:172880"/>
    </reaction>
    <physiologicalReaction direction="left-to-right" evidence="4">
        <dbReference type="Rhea" id="RHEA:78476"/>
    </physiologicalReaction>
</comment>
<dbReference type="GO" id="GO:0032259">
    <property type="term" value="P:methylation"/>
    <property type="evidence" value="ECO:0007669"/>
    <property type="project" value="UniProtKB-KW"/>
</dbReference>
<dbReference type="PANTHER" id="PTHR14741:SF32">
    <property type="entry name" value="TRIMETHYLGUANOSINE SYNTHASE"/>
    <property type="match status" value="1"/>
</dbReference>
<dbReference type="CDD" id="cd02440">
    <property type="entry name" value="AdoMet_MTases"/>
    <property type="match status" value="1"/>
</dbReference>
<protein>
    <recommendedName>
        <fullName evidence="1">Trimethylguanosine synthase</fullName>
    </recommendedName>
    <alternativeName>
        <fullName evidence="7">Cap-specific guanine-N(2) methyltransferase</fullName>
    </alternativeName>
</protein>
<comment type="catalytic activity">
    <reaction evidence="6">
        <text>a 5'-end (N(7)-methyl 5'-triphosphoguanosine)-ribonucleoside in snRNA + S-adenosyl-L-methionine = a 5'-end (N(2),N(7)-dimethyl 5'-triphosphoguanosine)-ribonucleoside in snRNA + S-adenosyl-L-homocysteine + H(+)</text>
        <dbReference type="Rhea" id="RHEA:78471"/>
        <dbReference type="Rhea" id="RHEA-COMP:19085"/>
        <dbReference type="Rhea" id="RHEA-COMP:19087"/>
        <dbReference type="ChEBI" id="CHEBI:15378"/>
        <dbReference type="ChEBI" id="CHEBI:57856"/>
        <dbReference type="ChEBI" id="CHEBI:59789"/>
        <dbReference type="ChEBI" id="CHEBI:156461"/>
        <dbReference type="ChEBI" id="CHEBI:172880"/>
    </reaction>
    <physiologicalReaction direction="left-to-right" evidence="6">
        <dbReference type="Rhea" id="RHEA:78472"/>
    </physiologicalReaction>
</comment>
<evidence type="ECO:0000313" key="9">
    <source>
        <dbReference type="Proteomes" id="UP001456524"/>
    </source>
</evidence>
<accession>A0ABR1XSF1</accession>
<comment type="similarity">
    <text evidence="2">Belongs to the methyltransferase superfamily. Trimethylguanosine synthase family.</text>
</comment>